<feature type="domain" description="ABC transporter" evidence="4">
    <location>
        <begin position="5"/>
        <end position="240"/>
    </location>
</feature>
<dbReference type="Proteomes" id="UP000255036">
    <property type="component" value="Unassembled WGS sequence"/>
</dbReference>
<dbReference type="InterPro" id="IPR003593">
    <property type="entry name" value="AAA+_ATPase"/>
</dbReference>
<dbReference type="AlphaFoldDB" id="A0A371AVL6"/>
<name>A0A371AVL6_9FIRM</name>
<accession>A0A371AVL6</accession>
<evidence type="ECO:0000259" key="4">
    <source>
        <dbReference type="PROSITE" id="PS50893"/>
    </source>
</evidence>
<dbReference type="GO" id="GO:0016887">
    <property type="term" value="F:ATP hydrolysis activity"/>
    <property type="evidence" value="ECO:0007669"/>
    <property type="project" value="InterPro"/>
</dbReference>
<dbReference type="PROSITE" id="PS50893">
    <property type="entry name" value="ABC_TRANSPORTER_2"/>
    <property type="match status" value="1"/>
</dbReference>
<dbReference type="InterPro" id="IPR027417">
    <property type="entry name" value="P-loop_NTPase"/>
</dbReference>
<evidence type="ECO:0000256" key="1">
    <source>
        <dbReference type="ARBA" id="ARBA00022448"/>
    </source>
</evidence>
<dbReference type="GO" id="GO:0005886">
    <property type="term" value="C:plasma membrane"/>
    <property type="evidence" value="ECO:0007669"/>
    <property type="project" value="TreeGrafter"/>
</dbReference>
<dbReference type="Pfam" id="PF00005">
    <property type="entry name" value="ABC_tran"/>
    <property type="match status" value="1"/>
</dbReference>
<proteinExistence type="predicted"/>
<dbReference type="SMART" id="SM00382">
    <property type="entry name" value="AAA"/>
    <property type="match status" value="1"/>
</dbReference>
<evidence type="ECO:0000256" key="2">
    <source>
        <dbReference type="ARBA" id="ARBA00022741"/>
    </source>
</evidence>
<dbReference type="EMBL" id="QRCT01000020">
    <property type="protein sequence ID" value="RDU23628.1"/>
    <property type="molecule type" value="Genomic_DNA"/>
</dbReference>
<evidence type="ECO:0000256" key="3">
    <source>
        <dbReference type="ARBA" id="ARBA00022840"/>
    </source>
</evidence>
<dbReference type="PANTHER" id="PTHR24220">
    <property type="entry name" value="IMPORT ATP-BINDING PROTEIN"/>
    <property type="match status" value="1"/>
</dbReference>
<dbReference type="RefSeq" id="WP_115481773.1">
    <property type="nucleotide sequence ID" value="NZ_QRCT01000020.1"/>
</dbReference>
<dbReference type="InterPro" id="IPR017871">
    <property type="entry name" value="ABC_transporter-like_CS"/>
</dbReference>
<organism evidence="5 6">
    <name type="scientific">Anaerosacchariphilus polymeriproducens</name>
    <dbReference type="NCBI Taxonomy" id="1812858"/>
    <lineage>
        <taxon>Bacteria</taxon>
        <taxon>Bacillati</taxon>
        <taxon>Bacillota</taxon>
        <taxon>Clostridia</taxon>
        <taxon>Lachnospirales</taxon>
        <taxon>Lachnospiraceae</taxon>
        <taxon>Anaerosacchariphilus</taxon>
    </lineage>
</organism>
<keyword evidence="2" id="KW-0547">Nucleotide-binding</keyword>
<dbReference type="GO" id="GO:0022857">
    <property type="term" value="F:transmembrane transporter activity"/>
    <property type="evidence" value="ECO:0007669"/>
    <property type="project" value="TreeGrafter"/>
</dbReference>
<dbReference type="SUPFAM" id="SSF52540">
    <property type="entry name" value="P-loop containing nucleoside triphosphate hydrolases"/>
    <property type="match status" value="1"/>
</dbReference>
<keyword evidence="3 5" id="KW-0067">ATP-binding</keyword>
<dbReference type="PANTHER" id="PTHR24220:SF692">
    <property type="entry name" value="ABC TRANSPORTER DOMAIN-CONTAINING PROTEIN"/>
    <property type="match status" value="1"/>
</dbReference>
<dbReference type="PROSITE" id="PS00211">
    <property type="entry name" value="ABC_TRANSPORTER_1"/>
    <property type="match status" value="1"/>
</dbReference>
<dbReference type="InterPro" id="IPR017911">
    <property type="entry name" value="MacB-like_ATP-bd"/>
</dbReference>
<dbReference type="Gene3D" id="3.40.50.300">
    <property type="entry name" value="P-loop containing nucleotide triphosphate hydrolases"/>
    <property type="match status" value="1"/>
</dbReference>
<evidence type="ECO:0000313" key="5">
    <source>
        <dbReference type="EMBL" id="RDU23628.1"/>
    </source>
</evidence>
<dbReference type="CDD" id="cd03255">
    <property type="entry name" value="ABC_MJ0796_LolCDE_FtsE"/>
    <property type="match status" value="1"/>
</dbReference>
<keyword evidence="6" id="KW-1185">Reference proteome</keyword>
<dbReference type="OrthoDB" id="9802264at2"/>
<reference evidence="5 6" key="1">
    <citation type="submission" date="2018-07" db="EMBL/GenBank/DDBJ databases">
        <title>Anaerosacharophilus polymeroproducens gen. nov. sp. nov., an anaerobic bacterium isolated from salt field.</title>
        <authorList>
            <person name="Kim W."/>
            <person name="Yang S.-H."/>
            <person name="Oh J."/>
            <person name="Lee J.-H."/>
            <person name="Kwon K.K."/>
        </authorList>
    </citation>
    <scope>NUCLEOTIDE SEQUENCE [LARGE SCALE GENOMIC DNA]</scope>
    <source>
        <strain evidence="5 6">MCWD5</strain>
    </source>
</reference>
<keyword evidence="1" id="KW-0813">Transport</keyword>
<dbReference type="InterPro" id="IPR015854">
    <property type="entry name" value="ABC_transpr_LolD-like"/>
</dbReference>
<dbReference type="GO" id="GO:0005524">
    <property type="term" value="F:ATP binding"/>
    <property type="evidence" value="ECO:0007669"/>
    <property type="project" value="UniProtKB-KW"/>
</dbReference>
<comment type="caution">
    <text evidence="5">The sequence shown here is derived from an EMBL/GenBank/DDBJ whole genome shotgun (WGS) entry which is preliminary data.</text>
</comment>
<gene>
    <name evidence="5" type="ORF">DWV06_08580</name>
</gene>
<evidence type="ECO:0000313" key="6">
    <source>
        <dbReference type="Proteomes" id="UP000255036"/>
    </source>
</evidence>
<protein>
    <submittedName>
        <fullName evidence="5">ABC transporter ATP-binding protein</fullName>
    </submittedName>
</protein>
<dbReference type="InterPro" id="IPR003439">
    <property type="entry name" value="ABC_transporter-like_ATP-bd"/>
</dbReference>
<sequence>MKTLLETQNLCKSFEDIKVLKNINLKVSEGEFIAIMGQSGSGKSTLLYNLSGMDKSSSGNVLFCGKDISMLNDDMMSEVRLKQMGFIFQNSYLLKNLSIRDNIVLPGFKARKLTREQINCNANMLMEKTGILSVADHDIKKVSGGQLQRAAICRALINQPDILFGDEPTGALNSSATREIMDILNTVNREGKTVIIVTHDAKVAARASRVIYLMDGKLHNELKLGKWDISENKKIYREKWLSEWLEKQGF</sequence>